<dbReference type="Proteomes" id="UP001187192">
    <property type="component" value="Unassembled WGS sequence"/>
</dbReference>
<keyword evidence="2" id="KW-1185">Reference proteome</keyword>
<proteinExistence type="predicted"/>
<gene>
    <name evidence="1" type="ORF">TIFTF001_010790</name>
</gene>
<accession>A0AA87ZW21</accession>
<sequence>MLYSMRMNDKELQKYSKDNQLPWELKLRIVTGIANSRTIISAEIRNIFLDENLTAKLFEFQFAIPNPEGETHIDLLHVIGTYGFLSPAEVAGGALC</sequence>
<dbReference type="AlphaFoldDB" id="A0AA87ZW21"/>
<dbReference type="InterPro" id="IPR011009">
    <property type="entry name" value="Kinase-like_dom_sf"/>
</dbReference>
<evidence type="ECO:0000313" key="1">
    <source>
        <dbReference type="EMBL" id="GMN41567.1"/>
    </source>
</evidence>
<dbReference type="SUPFAM" id="SSF56112">
    <property type="entry name" value="Protein kinase-like (PK-like)"/>
    <property type="match status" value="1"/>
</dbReference>
<comment type="caution">
    <text evidence="1">The sequence shown here is derived from an EMBL/GenBank/DDBJ whole genome shotgun (WGS) entry which is preliminary data.</text>
</comment>
<evidence type="ECO:0000313" key="2">
    <source>
        <dbReference type="Proteomes" id="UP001187192"/>
    </source>
</evidence>
<organism evidence="1 2">
    <name type="scientific">Ficus carica</name>
    <name type="common">Common fig</name>
    <dbReference type="NCBI Taxonomy" id="3494"/>
    <lineage>
        <taxon>Eukaryota</taxon>
        <taxon>Viridiplantae</taxon>
        <taxon>Streptophyta</taxon>
        <taxon>Embryophyta</taxon>
        <taxon>Tracheophyta</taxon>
        <taxon>Spermatophyta</taxon>
        <taxon>Magnoliopsida</taxon>
        <taxon>eudicotyledons</taxon>
        <taxon>Gunneridae</taxon>
        <taxon>Pentapetalae</taxon>
        <taxon>rosids</taxon>
        <taxon>fabids</taxon>
        <taxon>Rosales</taxon>
        <taxon>Moraceae</taxon>
        <taxon>Ficeae</taxon>
        <taxon>Ficus</taxon>
    </lineage>
</organism>
<dbReference type="Gene3D" id="1.10.510.10">
    <property type="entry name" value="Transferase(Phosphotransferase) domain 1"/>
    <property type="match status" value="1"/>
</dbReference>
<name>A0AA87ZW21_FICCA</name>
<reference evidence="1" key="1">
    <citation type="submission" date="2023-07" db="EMBL/GenBank/DDBJ databases">
        <title>draft genome sequence of fig (Ficus carica).</title>
        <authorList>
            <person name="Takahashi T."/>
            <person name="Nishimura K."/>
        </authorList>
    </citation>
    <scope>NUCLEOTIDE SEQUENCE</scope>
</reference>
<protein>
    <submittedName>
        <fullName evidence="1">Uncharacterized protein</fullName>
    </submittedName>
</protein>
<dbReference type="EMBL" id="BTGU01000013">
    <property type="protein sequence ID" value="GMN41567.1"/>
    <property type="molecule type" value="Genomic_DNA"/>
</dbReference>